<evidence type="ECO:0000313" key="9">
    <source>
        <dbReference type="Proteomes" id="UP000217696"/>
    </source>
</evidence>
<dbReference type="GO" id="GO:0005886">
    <property type="term" value="C:plasma membrane"/>
    <property type="evidence" value="ECO:0007669"/>
    <property type="project" value="UniProtKB-SubCell"/>
</dbReference>
<evidence type="ECO:0000256" key="7">
    <source>
        <dbReference type="ARBA" id="ARBA00023136"/>
    </source>
</evidence>
<dbReference type="PROSITE" id="PS50850">
    <property type="entry name" value="MFS"/>
    <property type="match status" value="1"/>
</dbReference>
<organism evidence="8 9">
    <name type="scientific">Aneurinibacillus soli</name>
    <dbReference type="NCBI Taxonomy" id="1500254"/>
    <lineage>
        <taxon>Bacteria</taxon>
        <taxon>Bacillati</taxon>
        <taxon>Bacillota</taxon>
        <taxon>Bacilli</taxon>
        <taxon>Bacillales</taxon>
        <taxon>Paenibacillaceae</taxon>
        <taxon>Aneurinibacillus group</taxon>
        <taxon>Aneurinibacillus</taxon>
    </lineage>
</organism>
<dbReference type="PANTHER" id="PTHR43271:SF1">
    <property type="entry name" value="INNER MEMBRANE TRANSPORT PROTEIN YNFM"/>
    <property type="match status" value="1"/>
</dbReference>
<accession>A0A0U4ND54</accession>
<comment type="subcellular location">
    <subcellularLocation>
        <location evidence="1">Cell membrane</location>
        <topology evidence="1">Multi-pass membrane protein</topology>
    </subcellularLocation>
</comment>
<dbReference type="RefSeq" id="WP_096463867.1">
    <property type="nucleotide sequence ID" value="NZ_AP017312.1"/>
</dbReference>
<keyword evidence="3" id="KW-0813">Transport</keyword>
<dbReference type="InterPro" id="IPR036259">
    <property type="entry name" value="MFS_trans_sf"/>
</dbReference>
<dbReference type="GO" id="GO:0022857">
    <property type="term" value="F:transmembrane transporter activity"/>
    <property type="evidence" value="ECO:0007669"/>
    <property type="project" value="InterPro"/>
</dbReference>
<dbReference type="OrthoDB" id="63984at2"/>
<keyword evidence="9" id="KW-1185">Reference proteome</keyword>
<evidence type="ECO:0000256" key="4">
    <source>
        <dbReference type="ARBA" id="ARBA00022475"/>
    </source>
</evidence>
<keyword evidence="7" id="KW-0472">Membrane</keyword>
<proteinExistence type="inferred from homology"/>
<dbReference type="InterPro" id="IPR011701">
    <property type="entry name" value="MFS"/>
</dbReference>
<keyword evidence="6" id="KW-1133">Transmembrane helix</keyword>
<dbReference type="Proteomes" id="UP000217696">
    <property type="component" value="Chromosome"/>
</dbReference>
<protein>
    <submittedName>
        <fullName evidence="8">Inner membrane transport protein YnfM</fullName>
    </submittedName>
</protein>
<keyword evidence="5" id="KW-0812">Transmembrane</keyword>
<dbReference type="EMBL" id="AP017312">
    <property type="protein sequence ID" value="BAU26868.1"/>
    <property type="molecule type" value="Genomic_DNA"/>
</dbReference>
<dbReference type="SUPFAM" id="SSF103473">
    <property type="entry name" value="MFS general substrate transporter"/>
    <property type="match status" value="1"/>
</dbReference>
<dbReference type="KEGG" id="asoc:CB4_01037"/>
<evidence type="ECO:0000256" key="5">
    <source>
        <dbReference type="ARBA" id="ARBA00022692"/>
    </source>
</evidence>
<reference evidence="8 9" key="1">
    <citation type="submission" date="2015-12" db="EMBL/GenBank/DDBJ databases">
        <title>Genome sequence of Aneurinibacillus soli.</title>
        <authorList>
            <person name="Lee J.S."/>
            <person name="Lee K.C."/>
            <person name="Kim K.K."/>
            <person name="Lee B.W."/>
        </authorList>
    </citation>
    <scope>NUCLEOTIDE SEQUENCE [LARGE SCALE GENOMIC DNA]</scope>
    <source>
        <strain evidence="8 9">CB4</strain>
    </source>
</reference>
<sequence>MIQAGTRPFWRATAALTIASFVTFANIYFTQPLLPIFTEEFNLSPLLSSLSVSVTILALALSLLFYGPLSDAIGRKNIMFGTMLGVALIALLTAFVPNFSTLLILRMIEGFFLAGLPAIAIAYISEEFDSKALTTAVGIYISGNTIGGLSGRMVSGFVTDFAGWHWAFIVMSALSFLCVISFAWLLPRSTHFQSKPLDWKVAFRDFRRHLDNRSLRFAYAIGGFHFFVFIGIYNYITYVLNSAPFNLPTSIVSLLFLTYLAGTFSSTLSGKVAKIMPQSVCIAIGIVLMGAGIAATLVQNLWIIGVGLLLISFGFFFAHSAASSWVSTHATFAKASASSLYLLSYYLGGSIGSFYLGLFYKFFGWNGVVLGSLMILVLTGWCAWKMYGIERAESSKAGVMSKVFLTH</sequence>
<keyword evidence="4" id="KW-1003">Cell membrane</keyword>
<evidence type="ECO:0000256" key="1">
    <source>
        <dbReference type="ARBA" id="ARBA00004651"/>
    </source>
</evidence>
<evidence type="ECO:0000313" key="8">
    <source>
        <dbReference type="EMBL" id="BAU26868.1"/>
    </source>
</evidence>
<dbReference type="CDD" id="cd17324">
    <property type="entry name" value="MFS_NepI_like"/>
    <property type="match status" value="1"/>
</dbReference>
<dbReference type="PANTHER" id="PTHR43271">
    <property type="entry name" value="BLL2771 PROTEIN"/>
    <property type="match status" value="1"/>
</dbReference>
<dbReference type="InterPro" id="IPR020846">
    <property type="entry name" value="MFS_dom"/>
</dbReference>
<comment type="similarity">
    <text evidence="2">Belongs to the major facilitator superfamily.</text>
</comment>
<dbReference type="AlphaFoldDB" id="A0A0U4ND54"/>
<dbReference type="Gene3D" id="1.20.1250.20">
    <property type="entry name" value="MFS general substrate transporter like domains"/>
    <property type="match status" value="1"/>
</dbReference>
<gene>
    <name evidence="8" type="primary">ynfM_1</name>
    <name evidence="8" type="ORF">CB4_01037</name>
</gene>
<evidence type="ECO:0000256" key="3">
    <source>
        <dbReference type="ARBA" id="ARBA00022448"/>
    </source>
</evidence>
<evidence type="ECO:0000256" key="6">
    <source>
        <dbReference type="ARBA" id="ARBA00022989"/>
    </source>
</evidence>
<name>A0A0U4ND54_9BACL</name>
<dbReference type="Pfam" id="PF07690">
    <property type="entry name" value="MFS_1"/>
    <property type="match status" value="1"/>
</dbReference>
<evidence type="ECO:0000256" key="2">
    <source>
        <dbReference type="ARBA" id="ARBA00008335"/>
    </source>
</evidence>